<keyword evidence="5" id="KW-0677">Repeat</keyword>
<dbReference type="GO" id="GO:0005789">
    <property type="term" value="C:endoplasmic reticulum membrane"/>
    <property type="evidence" value="ECO:0007669"/>
    <property type="project" value="UniProtKB-SubCell"/>
</dbReference>
<evidence type="ECO:0000256" key="4">
    <source>
        <dbReference type="ARBA" id="ARBA00022692"/>
    </source>
</evidence>
<dbReference type="InterPro" id="IPR045260">
    <property type="entry name" value="Sec12-like"/>
</dbReference>
<evidence type="ECO:0000256" key="7">
    <source>
        <dbReference type="ARBA" id="ARBA00022892"/>
    </source>
</evidence>
<evidence type="ECO:0000256" key="6">
    <source>
        <dbReference type="ARBA" id="ARBA00022824"/>
    </source>
</evidence>
<evidence type="ECO:0000256" key="1">
    <source>
        <dbReference type="ARBA" id="ARBA00004648"/>
    </source>
</evidence>
<dbReference type="Proteomes" id="UP000037751">
    <property type="component" value="Unassembled WGS sequence"/>
</dbReference>
<evidence type="ECO:0000256" key="2">
    <source>
        <dbReference type="ARBA" id="ARBA00022448"/>
    </source>
</evidence>
<keyword evidence="9 12" id="KW-1133">Transmembrane helix</keyword>
<reference evidence="13 14" key="1">
    <citation type="submission" date="2015-07" db="EMBL/GenBank/DDBJ databases">
        <title>Draft Genome Sequence of Malassezia furfur CBS1878 and Malassezia pachydermatis CBS1879.</title>
        <authorList>
            <person name="Triana S."/>
            <person name="Ohm R."/>
            <person name="Gonzalez A."/>
            <person name="DeCock H."/>
            <person name="Restrepo S."/>
            <person name="Celis A."/>
        </authorList>
    </citation>
    <scope>NUCLEOTIDE SEQUENCE [LARGE SCALE GENOMIC DNA]</scope>
    <source>
        <strain evidence="13 14">CBS 1879</strain>
    </source>
</reference>
<keyword evidence="14" id="KW-1185">Reference proteome</keyword>
<evidence type="ECO:0000256" key="3">
    <source>
        <dbReference type="ARBA" id="ARBA00022574"/>
    </source>
</evidence>
<keyword evidence="7" id="KW-0931">ER-Golgi transport</keyword>
<keyword evidence="8" id="KW-0653">Protein transport</keyword>
<dbReference type="AlphaFoldDB" id="A0A0M8MP21"/>
<keyword evidence="10 12" id="KW-0472">Membrane</keyword>
<keyword evidence="6" id="KW-0256">Endoplasmic reticulum</keyword>
<evidence type="ECO:0000256" key="11">
    <source>
        <dbReference type="PROSITE-ProRule" id="PRU00221"/>
    </source>
</evidence>
<keyword evidence="3 11" id="KW-0853">WD repeat</keyword>
<dbReference type="GeneID" id="28729721"/>
<dbReference type="GO" id="GO:0005085">
    <property type="term" value="F:guanyl-nucleotide exchange factor activity"/>
    <property type="evidence" value="ECO:0007669"/>
    <property type="project" value="InterPro"/>
</dbReference>
<dbReference type="Gene3D" id="2.130.10.10">
    <property type="entry name" value="YVTN repeat-like/Quinoprotein amine dehydrogenase"/>
    <property type="match status" value="1"/>
</dbReference>
<organism evidence="13 14">
    <name type="scientific">Malassezia pachydermatis</name>
    <dbReference type="NCBI Taxonomy" id="77020"/>
    <lineage>
        <taxon>Eukaryota</taxon>
        <taxon>Fungi</taxon>
        <taxon>Dikarya</taxon>
        <taxon>Basidiomycota</taxon>
        <taxon>Ustilaginomycotina</taxon>
        <taxon>Malasseziomycetes</taxon>
        <taxon>Malasseziales</taxon>
        <taxon>Malasseziaceae</taxon>
        <taxon>Malassezia</taxon>
    </lineage>
</organism>
<dbReference type="GO" id="GO:0015031">
    <property type="term" value="P:protein transport"/>
    <property type="evidence" value="ECO:0007669"/>
    <property type="project" value="UniProtKB-KW"/>
</dbReference>
<dbReference type="InterPro" id="IPR001680">
    <property type="entry name" value="WD40_rpt"/>
</dbReference>
<comment type="caution">
    <text evidence="13">The sequence shown here is derived from an EMBL/GenBank/DDBJ whole genome shotgun (WGS) entry which is preliminary data.</text>
</comment>
<feature type="repeat" description="WD" evidence="11">
    <location>
        <begin position="346"/>
        <end position="376"/>
    </location>
</feature>
<dbReference type="PANTHER" id="PTHR23284">
    <property type="entry name" value="PROLACTIN REGULATORY ELEMENT BINDING PROTEIN"/>
    <property type="match status" value="1"/>
</dbReference>
<keyword evidence="4 12" id="KW-0812">Transmembrane</keyword>
<evidence type="ECO:0000256" key="8">
    <source>
        <dbReference type="ARBA" id="ARBA00022927"/>
    </source>
</evidence>
<dbReference type="InterPro" id="IPR015943">
    <property type="entry name" value="WD40/YVTN_repeat-like_dom_sf"/>
</dbReference>
<dbReference type="VEuPathDB" id="FungiDB:Malapachy_3373"/>
<dbReference type="EMBL" id="LGAV01000001">
    <property type="protein sequence ID" value="KOS16366.1"/>
    <property type="molecule type" value="Genomic_DNA"/>
</dbReference>
<dbReference type="InterPro" id="IPR011047">
    <property type="entry name" value="Quinoprotein_ADH-like_sf"/>
</dbReference>
<keyword evidence="2" id="KW-0813">Transport</keyword>
<name>A0A0M8MP21_9BASI</name>
<gene>
    <name evidence="13" type="ORF">Malapachy_3373</name>
</gene>
<comment type="subcellular location">
    <subcellularLocation>
        <location evidence="1">Endoplasmic reticulum membrane</location>
        <topology evidence="1">Single-pass type II membrane protein</topology>
    </subcellularLocation>
</comment>
<dbReference type="GO" id="GO:0006888">
    <property type="term" value="P:endoplasmic reticulum to Golgi vesicle-mediated transport"/>
    <property type="evidence" value="ECO:0007669"/>
    <property type="project" value="TreeGrafter"/>
</dbReference>
<sequence length="415" mass="44763">MAPPLLHATFAADVPVYALVFAGDDHVVFVGGGGAGRSGVANVIKAASLPIDPEKPSLRPAGELKLSSQEDAPMCLAIHPSHPHLVCGINAAADQMSTGPNQHVRLFEYQIQDMVDPTEETEATPGLMSIQPTSSYESLGLSNPDHYQKTATFSPDGKFLAVASTNGLVQLHRYPSMETVFSTHVGVLSLDEEIYDTDFSHDSRQLAITTANRLLILSTAPKTTDGDTPTFSPRILQTIEQPKVGSGKGQFRMAKFGRGPLLHSSSKHALYTLINDESVPGSKARRSYVAMWDVDTWTVKKIRTVSQRPATVLAVSPNGRLVAVGASDMTLSVYRASTLQFLCKADKVHDFPPTCLAFSPNSRMLVSGSADSSVRVTVLPTHLLPRHVISDESIFVVFCILLVLAAMIIPSYLQD</sequence>
<feature type="transmembrane region" description="Helical" evidence="12">
    <location>
        <begin position="394"/>
        <end position="413"/>
    </location>
</feature>
<dbReference type="Pfam" id="PF00400">
    <property type="entry name" value="WD40"/>
    <property type="match status" value="2"/>
</dbReference>
<proteinExistence type="predicted"/>
<evidence type="ECO:0000313" key="14">
    <source>
        <dbReference type="Proteomes" id="UP000037751"/>
    </source>
</evidence>
<dbReference type="SMART" id="SM00320">
    <property type="entry name" value="WD40"/>
    <property type="match status" value="3"/>
</dbReference>
<evidence type="ECO:0000313" key="13">
    <source>
        <dbReference type="EMBL" id="KOS16366.1"/>
    </source>
</evidence>
<dbReference type="RefSeq" id="XP_017993998.1">
    <property type="nucleotide sequence ID" value="XM_018137845.1"/>
</dbReference>
<dbReference type="SUPFAM" id="SSF50998">
    <property type="entry name" value="Quinoprotein alcohol dehydrogenase-like"/>
    <property type="match status" value="1"/>
</dbReference>
<evidence type="ECO:0000256" key="9">
    <source>
        <dbReference type="ARBA" id="ARBA00022989"/>
    </source>
</evidence>
<accession>A0A0M8MP21</accession>
<dbReference type="PROSITE" id="PS50082">
    <property type="entry name" value="WD_REPEATS_2"/>
    <property type="match status" value="1"/>
</dbReference>
<dbReference type="OrthoDB" id="2013972at2759"/>
<dbReference type="STRING" id="77020.A0A0M8MP21"/>
<evidence type="ECO:0000256" key="10">
    <source>
        <dbReference type="ARBA" id="ARBA00023136"/>
    </source>
</evidence>
<dbReference type="PANTHER" id="PTHR23284:SF0">
    <property type="entry name" value="PROLACTIN REGULATORY ELEMENT-BINDING PROTEIN"/>
    <property type="match status" value="1"/>
</dbReference>
<evidence type="ECO:0000256" key="12">
    <source>
        <dbReference type="SAM" id="Phobius"/>
    </source>
</evidence>
<protein>
    <submittedName>
        <fullName evidence="13">Wd40 repeat-like protein</fullName>
    </submittedName>
</protein>
<evidence type="ECO:0000256" key="5">
    <source>
        <dbReference type="ARBA" id="ARBA00022737"/>
    </source>
</evidence>
<dbReference type="GO" id="GO:0003400">
    <property type="term" value="P:regulation of COPII vesicle coating"/>
    <property type="evidence" value="ECO:0007669"/>
    <property type="project" value="TreeGrafter"/>
</dbReference>